<evidence type="ECO:0000313" key="2">
    <source>
        <dbReference type="Proteomes" id="UP000077266"/>
    </source>
</evidence>
<dbReference type="AlphaFoldDB" id="A0A165E125"/>
<keyword evidence="2" id="KW-1185">Reference proteome</keyword>
<dbReference type="InParanoid" id="A0A165E125"/>
<dbReference type="Proteomes" id="UP000077266">
    <property type="component" value="Unassembled WGS sequence"/>
</dbReference>
<name>A0A165E125_EXIGL</name>
<protein>
    <submittedName>
        <fullName evidence="1">Uncharacterized protein</fullName>
    </submittedName>
</protein>
<sequence length="131" mass="14077">MGSIAVVVTVHIAVNAKHLQGNDKLDVSVVVQDPTSQSCFLDDLATWAHTRSIAYRKATAGSRLHGSVSLLERPGCVLELLCPSVLSSATAADRKRDGTLRRRLECAVARSRVPYFGASAVTKFSIGRRVS</sequence>
<reference evidence="1 2" key="1">
    <citation type="journal article" date="2016" name="Mol. Biol. Evol.">
        <title>Comparative Genomics of Early-Diverging Mushroom-Forming Fungi Provides Insights into the Origins of Lignocellulose Decay Capabilities.</title>
        <authorList>
            <person name="Nagy L.G."/>
            <person name="Riley R."/>
            <person name="Tritt A."/>
            <person name="Adam C."/>
            <person name="Daum C."/>
            <person name="Floudas D."/>
            <person name="Sun H."/>
            <person name="Yadav J.S."/>
            <person name="Pangilinan J."/>
            <person name="Larsson K.H."/>
            <person name="Matsuura K."/>
            <person name="Barry K."/>
            <person name="Labutti K."/>
            <person name="Kuo R."/>
            <person name="Ohm R.A."/>
            <person name="Bhattacharya S.S."/>
            <person name="Shirouzu T."/>
            <person name="Yoshinaga Y."/>
            <person name="Martin F.M."/>
            <person name="Grigoriev I.V."/>
            <person name="Hibbett D.S."/>
        </authorList>
    </citation>
    <scope>NUCLEOTIDE SEQUENCE [LARGE SCALE GENOMIC DNA]</scope>
    <source>
        <strain evidence="1 2">HHB12029</strain>
    </source>
</reference>
<accession>A0A165E125</accession>
<proteinExistence type="predicted"/>
<dbReference type="EMBL" id="KV426174">
    <property type="protein sequence ID" value="KZV85842.1"/>
    <property type="molecule type" value="Genomic_DNA"/>
</dbReference>
<gene>
    <name evidence="1" type="ORF">EXIGLDRAFT_775172</name>
</gene>
<organism evidence="1 2">
    <name type="scientific">Exidia glandulosa HHB12029</name>
    <dbReference type="NCBI Taxonomy" id="1314781"/>
    <lineage>
        <taxon>Eukaryota</taxon>
        <taxon>Fungi</taxon>
        <taxon>Dikarya</taxon>
        <taxon>Basidiomycota</taxon>
        <taxon>Agaricomycotina</taxon>
        <taxon>Agaricomycetes</taxon>
        <taxon>Auriculariales</taxon>
        <taxon>Exidiaceae</taxon>
        <taxon>Exidia</taxon>
    </lineage>
</organism>
<evidence type="ECO:0000313" key="1">
    <source>
        <dbReference type="EMBL" id="KZV85842.1"/>
    </source>
</evidence>